<protein>
    <recommendedName>
        <fullName evidence="4">PLAC8 motif-containing protein</fullName>
    </recommendedName>
</protein>
<gene>
    <name evidence="2" type="ORF">COLO4_16275</name>
</gene>
<dbReference type="InterPro" id="IPR006461">
    <property type="entry name" value="PLAC_motif_containing"/>
</dbReference>
<dbReference type="STRING" id="93759.A0A1R3JIK0"/>
<proteinExistence type="predicted"/>
<feature type="region of interest" description="Disordered" evidence="1">
    <location>
        <begin position="1"/>
        <end position="27"/>
    </location>
</feature>
<evidence type="ECO:0008006" key="4">
    <source>
        <dbReference type="Google" id="ProtNLM"/>
    </source>
</evidence>
<evidence type="ECO:0000256" key="1">
    <source>
        <dbReference type="SAM" id="MobiDB-lite"/>
    </source>
</evidence>
<sequence>MGQIKQLVDQQQRSPPQFNQLLNGVQPSAPPLMSVPGRQFQPQTIPIEPVSFPPQGAETNVIMNSNQHVNVMYQQQTQGLPQTLIYQHQFASSHETTCQAPPKYVTMPPYQVLSATPGRIEGWKTGLFDCMDDPANALITACFPCVTFGQVAEIVDEGSTSCFIAVPCILSCAYRTKLRKKFGLVESPAPDWVIHCFCDLCALCQEYRELQRRGWDPSIGWYGNVARMQSTQQQQLVMMAPINQTMMRR</sequence>
<feature type="compositionally biased region" description="Polar residues" evidence="1">
    <location>
        <begin position="8"/>
        <end position="26"/>
    </location>
</feature>
<evidence type="ECO:0000313" key="2">
    <source>
        <dbReference type="EMBL" id="OMO94595.1"/>
    </source>
</evidence>
<keyword evidence="3" id="KW-1185">Reference proteome</keyword>
<reference evidence="3" key="1">
    <citation type="submission" date="2013-09" db="EMBL/GenBank/DDBJ databases">
        <title>Corchorus olitorius genome sequencing.</title>
        <authorList>
            <person name="Alam M."/>
            <person name="Haque M.S."/>
            <person name="Islam M.S."/>
            <person name="Emdad E.M."/>
            <person name="Islam M.M."/>
            <person name="Ahmed B."/>
            <person name="Halim A."/>
            <person name="Hossen Q.M.M."/>
            <person name="Hossain M.Z."/>
            <person name="Ahmed R."/>
            <person name="Khan M.M."/>
            <person name="Islam R."/>
            <person name="Rashid M.M."/>
            <person name="Khan S.A."/>
            <person name="Rahman M.S."/>
            <person name="Alam M."/>
            <person name="Yahiya A.S."/>
            <person name="Khan M.S."/>
            <person name="Azam M.S."/>
            <person name="Haque T."/>
            <person name="Lashkar M.Z.H."/>
            <person name="Akhand A.I."/>
            <person name="Morshed G."/>
            <person name="Roy S."/>
            <person name="Uddin K.S."/>
            <person name="Rabeya T."/>
            <person name="Hossain A.S."/>
            <person name="Chowdhury A."/>
            <person name="Snigdha A.R."/>
            <person name="Mortoza M.S."/>
            <person name="Matin S.A."/>
            <person name="Hoque S.M.E."/>
            <person name="Islam M.K."/>
            <person name="Roy D.K."/>
            <person name="Haider R."/>
            <person name="Moosa M.M."/>
            <person name="Elias S.M."/>
            <person name="Hasan A.M."/>
            <person name="Jahan S."/>
            <person name="Shafiuddin M."/>
            <person name="Mahmood N."/>
            <person name="Shommy N.S."/>
        </authorList>
    </citation>
    <scope>NUCLEOTIDE SEQUENCE [LARGE SCALE GENOMIC DNA]</scope>
    <source>
        <strain evidence="3">cv. O-4</strain>
    </source>
</reference>
<dbReference type="NCBIfam" id="TIGR01571">
    <property type="entry name" value="A_thal_Cys_rich"/>
    <property type="match status" value="1"/>
</dbReference>
<organism evidence="2 3">
    <name type="scientific">Corchorus olitorius</name>
    <dbReference type="NCBI Taxonomy" id="93759"/>
    <lineage>
        <taxon>Eukaryota</taxon>
        <taxon>Viridiplantae</taxon>
        <taxon>Streptophyta</taxon>
        <taxon>Embryophyta</taxon>
        <taxon>Tracheophyta</taxon>
        <taxon>Spermatophyta</taxon>
        <taxon>Magnoliopsida</taxon>
        <taxon>eudicotyledons</taxon>
        <taxon>Gunneridae</taxon>
        <taxon>Pentapetalae</taxon>
        <taxon>rosids</taxon>
        <taxon>malvids</taxon>
        <taxon>Malvales</taxon>
        <taxon>Malvaceae</taxon>
        <taxon>Grewioideae</taxon>
        <taxon>Apeibeae</taxon>
        <taxon>Corchorus</taxon>
    </lineage>
</organism>
<dbReference type="EMBL" id="AWUE01015996">
    <property type="protein sequence ID" value="OMO94595.1"/>
    <property type="molecule type" value="Genomic_DNA"/>
</dbReference>
<comment type="caution">
    <text evidence="2">The sequence shown here is derived from an EMBL/GenBank/DDBJ whole genome shotgun (WGS) entry which is preliminary data.</text>
</comment>
<dbReference type="Proteomes" id="UP000187203">
    <property type="component" value="Unassembled WGS sequence"/>
</dbReference>
<dbReference type="OrthoDB" id="1045822at2759"/>
<accession>A0A1R3JIK0</accession>
<evidence type="ECO:0000313" key="3">
    <source>
        <dbReference type="Proteomes" id="UP000187203"/>
    </source>
</evidence>
<name>A0A1R3JIK0_9ROSI</name>
<dbReference type="PANTHER" id="PTHR15907">
    <property type="entry name" value="DUF614 FAMILY PROTEIN-RELATED"/>
    <property type="match status" value="1"/>
</dbReference>
<dbReference type="Pfam" id="PF04749">
    <property type="entry name" value="PLAC8"/>
    <property type="match status" value="1"/>
</dbReference>
<dbReference type="AlphaFoldDB" id="A0A1R3JIK0"/>